<feature type="compositionally biased region" description="Basic and acidic residues" evidence="4">
    <location>
        <begin position="1"/>
        <end position="13"/>
    </location>
</feature>
<gene>
    <name evidence="7" type="ORF">N825_16935</name>
</gene>
<dbReference type="GO" id="GO:0005886">
    <property type="term" value="C:plasma membrane"/>
    <property type="evidence" value="ECO:0007669"/>
    <property type="project" value="TreeGrafter"/>
</dbReference>
<evidence type="ECO:0000256" key="4">
    <source>
        <dbReference type="SAM" id="MobiDB-lite"/>
    </source>
</evidence>
<dbReference type="PANTHER" id="PTHR30627">
    <property type="entry name" value="PEPTIDOGLYCAN D,D-TRANSPEPTIDASE"/>
    <property type="match status" value="1"/>
</dbReference>
<dbReference type="InterPro" id="IPR005311">
    <property type="entry name" value="PBP_dimer"/>
</dbReference>
<keyword evidence="3" id="KW-0472">Membrane</keyword>
<reference evidence="7 8" key="1">
    <citation type="submission" date="2013-08" db="EMBL/GenBank/DDBJ databases">
        <title>The genome sequence of Skermanella stibiiresistens.</title>
        <authorList>
            <person name="Zhu W."/>
            <person name="Wang G."/>
        </authorList>
    </citation>
    <scope>NUCLEOTIDE SEQUENCE [LARGE SCALE GENOMIC DNA]</scope>
    <source>
        <strain evidence="7 8">SB22</strain>
    </source>
</reference>
<comment type="subcellular location">
    <subcellularLocation>
        <location evidence="1">Membrane</location>
    </subcellularLocation>
</comment>
<proteinExistence type="predicted"/>
<keyword evidence="7" id="KW-0808">Transferase</keyword>
<keyword evidence="2" id="KW-0645">Protease</keyword>
<dbReference type="GO" id="GO:0071555">
    <property type="term" value="P:cell wall organization"/>
    <property type="evidence" value="ECO:0007669"/>
    <property type="project" value="TreeGrafter"/>
</dbReference>
<dbReference type="Gene3D" id="3.30.450.330">
    <property type="match status" value="1"/>
</dbReference>
<sequence length="598" mass="64657">MSDMRASPHERMTHQGQTPRQDHAYPDHPAAPSPEARFAEPRAKGRAAHALEQARGRLMVTVAVFALAFAAVGVKLVDATVMSQGGDTGLAQAASAHAIPASRADIIDRNGVLLASSLATASLHADPKLVINPVEATQKLVSVLTDLDYQDTLSKLRSDKRFVWLRRNLSPREHYEVNRLGIPGLYFQREERRVYPNANLTAHVVGFTGIDNNGLMGIEQSFDSRLRSSSEPVQLSLDVRLQHLVKRELQASVDEFQGLGGAGMIMDVKTGEILAMVSLPDFDPHAPTNDENARFNRNTLGVYEMGSTFKIFNSALALDSGKIRMGDSFDATKSIRVGRFSISDSHGKNRWLTVPEIFKYSSNIGSVRMALEVGTPAQRALMERFGLLKRSPVELPEVGTPMVPHPWRDVSTMTIAFGHGLSVSPVQMTSAVSAAINGGVLHPATLLKRAPGTEIPGQRVISPQTSDQIRRLMRLVVTEGTGSSAAAPGYLVGGKTGTAEKVSGRGGYAKKALLSSFVAAFPINDPRYLVMVMIDEPKGNKRTFGYATAGWVAAPLAGRVIKQVGPLLGINPIDENRPDIRNATEIHLAPRGSTLASY</sequence>
<dbReference type="EMBL" id="AVFL01000025">
    <property type="protein sequence ID" value="EWY37520.1"/>
    <property type="molecule type" value="Genomic_DNA"/>
</dbReference>
<dbReference type="PATRIC" id="fig|1385369.3.peg.5363"/>
<protein>
    <submittedName>
        <fullName evidence="7">Peptidoglycan glycosyltransferase</fullName>
    </submittedName>
</protein>
<feature type="region of interest" description="Disordered" evidence="4">
    <location>
        <begin position="1"/>
        <end position="44"/>
    </location>
</feature>
<dbReference type="InterPro" id="IPR001460">
    <property type="entry name" value="PCN-bd_Tpept"/>
</dbReference>
<dbReference type="Proteomes" id="UP000019486">
    <property type="component" value="Unassembled WGS sequence"/>
</dbReference>
<dbReference type="InterPro" id="IPR012338">
    <property type="entry name" value="Beta-lactam/transpept-like"/>
</dbReference>
<evidence type="ECO:0000256" key="3">
    <source>
        <dbReference type="ARBA" id="ARBA00023136"/>
    </source>
</evidence>
<keyword evidence="2" id="KW-0121">Carboxypeptidase</keyword>
<dbReference type="STRING" id="1385369.N825_16935"/>
<evidence type="ECO:0000313" key="7">
    <source>
        <dbReference type="EMBL" id="EWY37520.1"/>
    </source>
</evidence>
<dbReference type="GO" id="GO:0016740">
    <property type="term" value="F:transferase activity"/>
    <property type="evidence" value="ECO:0007669"/>
    <property type="project" value="UniProtKB-KW"/>
</dbReference>
<keyword evidence="8" id="KW-1185">Reference proteome</keyword>
<comment type="caution">
    <text evidence="7">The sequence shown here is derived from an EMBL/GenBank/DDBJ whole genome shotgun (WGS) entry which is preliminary data.</text>
</comment>
<feature type="domain" description="Penicillin-binding protein dimerisation" evidence="6">
    <location>
        <begin position="99"/>
        <end position="235"/>
    </location>
</feature>
<accession>W9GUE0</accession>
<dbReference type="Pfam" id="PF03717">
    <property type="entry name" value="PBP_dimer"/>
    <property type="match status" value="1"/>
</dbReference>
<keyword evidence="2" id="KW-0378">Hydrolase</keyword>
<name>W9GUE0_9PROT</name>
<dbReference type="GO" id="GO:0004180">
    <property type="term" value="F:carboxypeptidase activity"/>
    <property type="evidence" value="ECO:0007669"/>
    <property type="project" value="UniProtKB-KW"/>
</dbReference>
<dbReference type="SUPFAM" id="SSF56601">
    <property type="entry name" value="beta-lactamase/transpeptidase-like"/>
    <property type="match status" value="1"/>
</dbReference>
<dbReference type="Gene3D" id="3.90.1310.10">
    <property type="entry name" value="Penicillin-binding protein 2a (Domain 2)"/>
    <property type="match status" value="1"/>
</dbReference>
<dbReference type="Pfam" id="PF00905">
    <property type="entry name" value="Transpeptidase"/>
    <property type="match status" value="1"/>
</dbReference>
<evidence type="ECO:0000259" key="6">
    <source>
        <dbReference type="Pfam" id="PF03717"/>
    </source>
</evidence>
<evidence type="ECO:0000313" key="8">
    <source>
        <dbReference type="Proteomes" id="UP000019486"/>
    </source>
</evidence>
<dbReference type="InterPro" id="IPR036138">
    <property type="entry name" value="PBP_dimer_sf"/>
</dbReference>
<dbReference type="InterPro" id="IPR050515">
    <property type="entry name" value="Beta-lactam/transpept"/>
</dbReference>
<dbReference type="GO" id="GO:0008658">
    <property type="term" value="F:penicillin binding"/>
    <property type="evidence" value="ECO:0007669"/>
    <property type="project" value="InterPro"/>
</dbReference>
<evidence type="ECO:0000256" key="2">
    <source>
        <dbReference type="ARBA" id="ARBA00022645"/>
    </source>
</evidence>
<dbReference type="PANTHER" id="PTHR30627:SF1">
    <property type="entry name" value="PEPTIDOGLYCAN D,D-TRANSPEPTIDASE FTSI"/>
    <property type="match status" value="1"/>
</dbReference>
<dbReference type="Gene3D" id="3.40.710.10">
    <property type="entry name" value="DD-peptidase/beta-lactamase superfamily"/>
    <property type="match status" value="1"/>
</dbReference>
<organism evidence="7 8">
    <name type="scientific">Skermanella stibiiresistens SB22</name>
    <dbReference type="NCBI Taxonomy" id="1385369"/>
    <lineage>
        <taxon>Bacteria</taxon>
        <taxon>Pseudomonadati</taxon>
        <taxon>Pseudomonadota</taxon>
        <taxon>Alphaproteobacteria</taxon>
        <taxon>Rhodospirillales</taxon>
        <taxon>Azospirillaceae</taxon>
        <taxon>Skermanella</taxon>
    </lineage>
</organism>
<evidence type="ECO:0000256" key="1">
    <source>
        <dbReference type="ARBA" id="ARBA00004370"/>
    </source>
</evidence>
<dbReference type="SUPFAM" id="SSF56519">
    <property type="entry name" value="Penicillin binding protein dimerisation domain"/>
    <property type="match status" value="1"/>
</dbReference>
<feature type="domain" description="Penicillin-binding protein transpeptidase" evidence="5">
    <location>
        <begin position="261"/>
        <end position="554"/>
    </location>
</feature>
<evidence type="ECO:0000259" key="5">
    <source>
        <dbReference type="Pfam" id="PF00905"/>
    </source>
</evidence>
<dbReference type="AlphaFoldDB" id="W9GUE0"/>